<dbReference type="GeneID" id="25974639"/>
<dbReference type="eggNOG" id="KOG3292">
    <property type="taxonomic scope" value="Eukaryota"/>
</dbReference>
<dbReference type="PANTHER" id="PTHR28026">
    <property type="entry name" value="DUF962 DOMAIN PROTEIN (AFU_ORTHOLOGUE AFUA_8G05310)"/>
    <property type="match status" value="1"/>
</dbReference>
<dbReference type="HOGENOM" id="CLU_081702_1_1_1"/>
<protein>
    <submittedName>
        <fullName evidence="2">Duf962 domain containing protein</fullName>
    </submittedName>
</protein>
<proteinExistence type="predicted"/>
<sequence length="194" mass="21326">MSLDLEKHLVFYGAYHNDKINQGIHMVCVPIILGSGFWVAANSPTIIPLPACLTVTNLQLNLCTLGSLIWGGLYVLLEPVAGTALALLCVGSAAAGNYAYAHYDAYTLTTYALAAHIVCWILQFVGHGKFERRAPALFDSLFQAIFLAPLFVWLKLLFAFGYRQELQGRVDRDVRKAVAKYRMSRNATANGTAK</sequence>
<organism evidence="3">
    <name type="scientific">Grosmannia clavigera (strain kw1407 / UAMH 11150)</name>
    <name type="common">Blue stain fungus</name>
    <name type="synonym">Graphiocladiella clavigera</name>
    <dbReference type="NCBI Taxonomy" id="655863"/>
    <lineage>
        <taxon>Eukaryota</taxon>
        <taxon>Fungi</taxon>
        <taxon>Dikarya</taxon>
        <taxon>Ascomycota</taxon>
        <taxon>Pezizomycotina</taxon>
        <taxon>Sordariomycetes</taxon>
        <taxon>Sordariomycetidae</taxon>
        <taxon>Ophiostomatales</taxon>
        <taxon>Ophiostomataceae</taxon>
        <taxon>Leptographium</taxon>
    </lineage>
</organism>
<keyword evidence="1" id="KW-0812">Transmembrane</keyword>
<feature type="transmembrane region" description="Helical" evidence="1">
    <location>
        <begin position="108"/>
        <end position="126"/>
    </location>
</feature>
<accession>F0XDD3</accession>
<dbReference type="STRING" id="655863.F0XDD3"/>
<feature type="transmembrane region" description="Helical" evidence="1">
    <location>
        <begin position="20"/>
        <end position="41"/>
    </location>
</feature>
<feature type="transmembrane region" description="Helical" evidence="1">
    <location>
        <begin position="53"/>
        <end position="77"/>
    </location>
</feature>
<dbReference type="GO" id="GO:0046521">
    <property type="term" value="P:sphingoid catabolic process"/>
    <property type="evidence" value="ECO:0007669"/>
    <property type="project" value="TreeGrafter"/>
</dbReference>
<dbReference type="RefSeq" id="XP_014174283.1">
    <property type="nucleotide sequence ID" value="XM_014318808.1"/>
</dbReference>
<keyword evidence="1" id="KW-0472">Membrane</keyword>
<dbReference type="OrthoDB" id="2124888at2759"/>
<dbReference type="GO" id="GO:0016020">
    <property type="term" value="C:membrane"/>
    <property type="evidence" value="ECO:0007669"/>
    <property type="project" value="GOC"/>
</dbReference>
<keyword evidence="1" id="KW-1133">Transmembrane helix</keyword>
<feature type="transmembrane region" description="Helical" evidence="1">
    <location>
        <begin position="83"/>
        <end position="101"/>
    </location>
</feature>
<dbReference type="FunCoup" id="F0XDD3">
    <property type="interactions" value="115"/>
</dbReference>
<evidence type="ECO:0000313" key="2">
    <source>
        <dbReference type="EMBL" id="EFX04801.1"/>
    </source>
</evidence>
<reference evidence="2 3" key="1">
    <citation type="journal article" date="2011" name="Proc. Natl. Acad. Sci. U.S.A.">
        <title>Genome and transcriptome analyses of the mountain pine beetle-fungal symbiont Grosmannia clavigera, a lodgepole pine pathogen.</title>
        <authorList>
            <person name="DiGuistini S."/>
            <person name="Wang Y."/>
            <person name="Liao N.Y."/>
            <person name="Taylor G."/>
            <person name="Tanguay P."/>
            <person name="Feau N."/>
            <person name="Henrissat B."/>
            <person name="Chan S.K."/>
            <person name="Hesse-Orce U."/>
            <person name="Alamouti S.M."/>
            <person name="Tsui C.K.M."/>
            <person name="Docking R.T."/>
            <person name="Levasseur A."/>
            <person name="Haridas S."/>
            <person name="Robertson G."/>
            <person name="Birol I."/>
            <person name="Holt R.A."/>
            <person name="Marra M.A."/>
            <person name="Hamelin R.C."/>
            <person name="Hirst M."/>
            <person name="Jones S.J.M."/>
            <person name="Bohlmann J."/>
            <person name="Breuil C."/>
        </authorList>
    </citation>
    <scope>NUCLEOTIDE SEQUENCE [LARGE SCALE GENOMIC DNA]</scope>
    <source>
        <strain evidence="3">kw1407 / UAMH 11150</strain>
    </source>
</reference>
<dbReference type="GO" id="GO:0005783">
    <property type="term" value="C:endoplasmic reticulum"/>
    <property type="evidence" value="ECO:0007669"/>
    <property type="project" value="TreeGrafter"/>
</dbReference>
<dbReference type="AlphaFoldDB" id="F0XDD3"/>
<dbReference type="InterPro" id="IPR009305">
    <property type="entry name" value="Mpo1-like"/>
</dbReference>
<feature type="transmembrane region" description="Helical" evidence="1">
    <location>
        <begin position="141"/>
        <end position="162"/>
    </location>
</feature>
<dbReference type="Pfam" id="PF06127">
    <property type="entry name" value="Mpo1-like"/>
    <property type="match status" value="1"/>
</dbReference>
<dbReference type="EMBL" id="GL629765">
    <property type="protein sequence ID" value="EFX04801.1"/>
    <property type="molecule type" value="Genomic_DNA"/>
</dbReference>
<name>F0XDD3_GROCL</name>
<dbReference type="InParanoid" id="F0XDD3"/>
<keyword evidence="3" id="KW-1185">Reference proteome</keyword>
<dbReference type="Proteomes" id="UP000007796">
    <property type="component" value="Unassembled WGS sequence"/>
</dbReference>
<evidence type="ECO:0000313" key="3">
    <source>
        <dbReference type="Proteomes" id="UP000007796"/>
    </source>
</evidence>
<gene>
    <name evidence="2" type="ORF">CMQ_1729</name>
</gene>
<evidence type="ECO:0000256" key="1">
    <source>
        <dbReference type="SAM" id="Phobius"/>
    </source>
</evidence>
<dbReference type="PANTHER" id="PTHR28026:SF9">
    <property type="entry name" value="2-HYDROXY-PALMITIC ACID DIOXYGENASE MPO1"/>
    <property type="match status" value="1"/>
</dbReference>